<feature type="non-terminal residue" evidence="2">
    <location>
        <position position="132"/>
    </location>
</feature>
<sequence>MDIKYLLCEPISKLAMKAPFPEPKDHWLPLYNQSSSPQSICSSLSSSSISSSGSTYENSPPSRRRTLSDIEKDHVFIYSSRRVRSESASSPPTRTPWAPYEDELLRRGYNQGLSWAMISSTYLPHRSRGCCW</sequence>
<organism evidence="2 3">
    <name type="scientific">Rhizopus stolonifer</name>
    <name type="common">Rhizopus nigricans</name>
    <dbReference type="NCBI Taxonomy" id="4846"/>
    <lineage>
        <taxon>Eukaryota</taxon>
        <taxon>Fungi</taxon>
        <taxon>Fungi incertae sedis</taxon>
        <taxon>Mucoromycota</taxon>
        <taxon>Mucoromycotina</taxon>
        <taxon>Mucoromycetes</taxon>
        <taxon>Mucorales</taxon>
        <taxon>Mucorineae</taxon>
        <taxon>Rhizopodaceae</taxon>
        <taxon>Rhizopus</taxon>
    </lineage>
</organism>
<protein>
    <recommendedName>
        <fullName evidence="4">Myb-like domain-containing protein</fullName>
    </recommendedName>
</protein>
<evidence type="ECO:0000313" key="2">
    <source>
        <dbReference type="EMBL" id="RCH78482.1"/>
    </source>
</evidence>
<comment type="caution">
    <text evidence="2">The sequence shown here is derived from an EMBL/GenBank/DDBJ whole genome shotgun (WGS) entry which is preliminary data.</text>
</comment>
<evidence type="ECO:0000256" key="1">
    <source>
        <dbReference type="SAM" id="MobiDB-lite"/>
    </source>
</evidence>
<name>A0A367ILB9_RHIST</name>
<reference evidence="2 3" key="1">
    <citation type="journal article" date="2018" name="G3 (Bethesda)">
        <title>Phylogenetic and Phylogenomic Definition of Rhizopus Species.</title>
        <authorList>
            <person name="Gryganskyi A.P."/>
            <person name="Golan J."/>
            <person name="Dolatabadi S."/>
            <person name="Mondo S."/>
            <person name="Robb S."/>
            <person name="Idnurm A."/>
            <person name="Muszewska A."/>
            <person name="Steczkiewicz K."/>
            <person name="Masonjones S."/>
            <person name="Liao H.L."/>
            <person name="Gajdeczka M.T."/>
            <person name="Anike F."/>
            <person name="Vuek A."/>
            <person name="Anishchenko I.M."/>
            <person name="Voigt K."/>
            <person name="de Hoog G.S."/>
            <person name="Smith M.E."/>
            <person name="Heitman J."/>
            <person name="Vilgalys R."/>
            <person name="Stajich J.E."/>
        </authorList>
    </citation>
    <scope>NUCLEOTIDE SEQUENCE [LARGE SCALE GENOMIC DNA]</scope>
    <source>
        <strain evidence="2 3">LSU 92-RS-03</strain>
    </source>
</reference>
<dbReference type="OrthoDB" id="2143914at2759"/>
<dbReference type="EMBL" id="PJQM01007215">
    <property type="protein sequence ID" value="RCH78482.1"/>
    <property type="molecule type" value="Genomic_DNA"/>
</dbReference>
<keyword evidence="3" id="KW-1185">Reference proteome</keyword>
<dbReference type="Proteomes" id="UP000253551">
    <property type="component" value="Unassembled WGS sequence"/>
</dbReference>
<accession>A0A367ILB9</accession>
<gene>
    <name evidence="2" type="ORF">CU098_002160</name>
</gene>
<feature type="compositionally biased region" description="Low complexity" evidence="1">
    <location>
        <begin position="34"/>
        <end position="59"/>
    </location>
</feature>
<evidence type="ECO:0000313" key="3">
    <source>
        <dbReference type="Proteomes" id="UP000253551"/>
    </source>
</evidence>
<proteinExistence type="predicted"/>
<evidence type="ECO:0008006" key="4">
    <source>
        <dbReference type="Google" id="ProtNLM"/>
    </source>
</evidence>
<dbReference type="AlphaFoldDB" id="A0A367ILB9"/>
<feature type="region of interest" description="Disordered" evidence="1">
    <location>
        <begin position="34"/>
        <end position="70"/>
    </location>
</feature>